<dbReference type="Pfam" id="PF09981">
    <property type="entry name" value="DUF2218"/>
    <property type="match status" value="1"/>
</dbReference>
<protein>
    <submittedName>
        <fullName evidence="1">DUF2218 domain-containing protein</fullName>
    </submittedName>
</protein>
<sequence length="94" mass="10575">MLISEARVATDRSGRYLVQLCKHFGHKVTAEWTDERGSVDFGWGTASLRADADALVLRAQGHDEESLSRVEQVVGGHFERFATRDELTASWVRQ</sequence>
<dbReference type="PIRSF" id="PIRSF028291">
    <property type="entry name" value="UCP028291"/>
    <property type="match status" value="1"/>
</dbReference>
<reference evidence="1 2" key="1">
    <citation type="submission" date="2024-09" db="EMBL/GenBank/DDBJ databases">
        <authorList>
            <person name="Sun Q."/>
            <person name="Mori K."/>
        </authorList>
    </citation>
    <scope>NUCLEOTIDE SEQUENCE [LARGE SCALE GENOMIC DNA]</scope>
    <source>
        <strain evidence="1 2">TBRC 7907</strain>
    </source>
</reference>
<keyword evidence="2" id="KW-1185">Reference proteome</keyword>
<dbReference type="InterPro" id="IPR014543">
    <property type="entry name" value="UCP028291"/>
</dbReference>
<accession>A0ABV5ZY07</accession>
<name>A0ABV5ZY07_9PSEU</name>
<gene>
    <name evidence="1" type="ORF">ACFFQA_13130</name>
</gene>
<organism evidence="1 2">
    <name type="scientific">Allokutzneria oryzae</name>
    <dbReference type="NCBI Taxonomy" id="1378989"/>
    <lineage>
        <taxon>Bacteria</taxon>
        <taxon>Bacillati</taxon>
        <taxon>Actinomycetota</taxon>
        <taxon>Actinomycetes</taxon>
        <taxon>Pseudonocardiales</taxon>
        <taxon>Pseudonocardiaceae</taxon>
        <taxon>Allokutzneria</taxon>
    </lineage>
</organism>
<evidence type="ECO:0000313" key="1">
    <source>
        <dbReference type="EMBL" id="MFB9904879.1"/>
    </source>
</evidence>
<proteinExistence type="predicted"/>
<comment type="caution">
    <text evidence="1">The sequence shown here is derived from an EMBL/GenBank/DDBJ whole genome shotgun (WGS) entry which is preliminary data.</text>
</comment>
<dbReference type="Gene3D" id="3.30.310.50">
    <property type="entry name" value="Alpha-D-phosphohexomutase, C-terminal domain"/>
    <property type="match status" value="1"/>
</dbReference>
<dbReference type="Proteomes" id="UP001589693">
    <property type="component" value="Unassembled WGS sequence"/>
</dbReference>
<dbReference type="EMBL" id="JBHLZU010000010">
    <property type="protein sequence ID" value="MFB9904879.1"/>
    <property type="molecule type" value="Genomic_DNA"/>
</dbReference>
<evidence type="ECO:0000313" key="2">
    <source>
        <dbReference type="Proteomes" id="UP001589693"/>
    </source>
</evidence>